<proteinExistence type="inferred from homology"/>
<evidence type="ECO:0000256" key="5">
    <source>
        <dbReference type="ARBA" id="ARBA00023157"/>
    </source>
</evidence>
<dbReference type="PANTHER" id="PTHR39411:SF1">
    <property type="entry name" value="BETA-DEFENSIN 113"/>
    <property type="match status" value="1"/>
</dbReference>
<dbReference type="GO" id="GO:0042742">
    <property type="term" value="P:defense response to bacterium"/>
    <property type="evidence" value="ECO:0007669"/>
    <property type="project" value="UniProtKB-UniRule"/>
</dbReference>
<dbReference type="AlphaFoldDB" id="A0A6P6C7X3"/>
<comment type="subcellular location">
    <subcellularLocation>
        <location evidence="1 6">Secreted</location>
    </subcellularLocation>
</comment>
<dbReference type="GeneID" id="111736158"/>
<dbReference type="PANTHER" id="PTHR39411">
    <property type="entry name" value="BETA-DEFENSIN 113"/>
    <property type="match status" value="1"/>
</dbReference>
<evidence type="ECO:0000313" key="9">
    <source>
        <dbReference type="RefSeq" id="XP_023383461.1"/>
    </source>
</evidence>
<evidence type="ECO:0000256" key="3">
    <source>
        <dbReference type="ARBA" id="ARBA00022525"/>
    </source>
</evidence>
<dbReference type="GO" id="GO:0045087">
    <property type="term" value="P:innate immune response"/>
    <property type="evidence" value="ECO:0007669"/>
    <property type="project" value="InterPro"/>
</dbReference>
<dbReference type="OrthoDB" id="9834241at2759"/>
<feature type="domain" description="Beta-defensin" evidence="7">
    <location>
        <begin position="38"/>
        <end position="66"/>
    </location>
</feature>
<dbReference type="InterPro" id="IPR025933">
    <property type="entry name" value="Beta_defensin_dom"/>
</dbReference>
<dbReference type="PROSITE" id="PS51257">
    <property type="entry name" value="PROKAR_LIPOPROTEIN"/>
    <property type="match status" value="1"/>
</dbReference>
<evidence type="ECO:0000256" key="4">
    <source>
        <dbReference type="ARBA" id="ARBA00022729"/>
    </source>
</evidence>
<protein>
    <recommendedName>
        <fullName evidence="6">Beta-defensin</fullName>
    </recommendedName>
</protein>
<dbReference type="KEGG" id="pvp:111736158"/>
<evidence type="ECO:0000313" key="8">
    <source>
        <dbReference type="Proteomes" id="UP000515202"/>
    </source>
</evidence>
<dbReference type="GO" id="GO:0005576">
    <property type="term" value="C:extracellular region"/>
    <property type="evidence" value="ECO:0007669"/>
    <property type="project" value="UniProtKB-SubCell"/>
</dbReference>
<feature type="chain" id="PRO_5035968375" description="Beta-defensin" evidence="6">
    <location>
        <begin position="17"/>
        <end position="99"/>
    </location>
</feature>
<keyword evidence="6" id="KW-0211">Defensin</keyword>
<accession>A0A6P6C7X3</accession>
<comment type="function">
    <text evidence="6">Has antibacterial activity.</text>
</comment>
<feature type="signal peptide" evidence="6">
    <location>
        <begin position="1"/>
        <end position="16"/>
    </location>
</feature>
<dbReference type="CTD" id="245927"/>
<evidence type="ECO:0000256" key="6">
    <source>
        <dbReference type="RuleBase" id="RU231113"/>
    </source>
</evidence>
<name>A0A6P6C7X3_PTEVA</name>
<dbReference type="Pfam" id="PF13841">
    <property type="entry name" value="Defensin_beta_2"/>
    <property type="match status" value="1"/>
</dbReference>
<evidence type="ECO:0000259" key="7">
    <source>
        <dbReference type="Pfam" id="PF13841"/>
    </source>
</evidence>
<dbReference type="Proteomes" id="UP000515202">
    <property type="component" value="Unplaced"/>
</dbReference>
<dbReference type="RefSeq" id="XP_023383461.1">
    <property type="nucleotide sequence ID" value="XM_023527693.1"/>
</dbReference>
<keyword evidence="8" id="KW-1185">Reference proteome</keyword>
<reference evidence="9" key="1">
    <citation type="submission" date="2025-08" db="UniProtKB">
        <authorList>
            <consortium name="RefSeq"/>
        </authorList>
    </citation>
    <scope>IDENTIFICATION</scope>
    <source>
        <tissue evidence="9">Kidney</tissue>
    </source>
</reference>
<sequence>MKILCIFLTFFFTVSCGPSVLQRRTREKTREITQRKTECYLVRGVCKTSCNTWEYVYNHCDIKPCCVIREYRKPDAKYNTATAYTDVNYNYTTPYNTAL</sequence>
<keyword evidence="5" id="KW-1015">Disulfide bond</keyword>
<comment type="similarity">
    <text evidence="2 6">Belongs to the beta-defensin family.</text>
</comment>
<organism evidence="8 9">
    <name type="scientific">Pteropus vampyrus</name>
    <name type="common">Large flying fox</name>
    <dbReference type="NCBI Taxonomy" id="132908"/>
    <lineage>
        <taxon>Eukaryota</taxon>
        <taxon>Metazoa</taxon>
        <taxon>Chordata</taxon>
        <taxon>Craniata</taxon>
        <taxon>Vertebrata</taxon>
        <taxon>Euteleostomi</taxon>
        <taxon>Mammalia</taxon>
        <taxon>Eutheria</taxon>
        <taxon>Laurasiatheria</taxon>
        <taxon>Chiroptera</taxon>
        <taxon>Yinpterochiroptera</taxon>
        <taxon>Pteropodoidea</taxon>
        <taxon>Pteropodidae</taxon>
        <taxon>Pteropodinae</taxon>
        <taxon>Pteropus</taxon>
    </lineage>
</organism>
<keyword evidence="4 6" id="KW-0732">Signal</keyword>
<keyword evidence="6" id="KW-0044">Antibiotic</keyword>
<evidence type="ECO:0000256" key="1">
    <source>
        <dbReference type="ARBA" id="ARBA00004613"/>
    </source>
</evidence>
<keyword evidence="6" id="KW-0929">Antimicrobial</keyword>
<keyword evidence="3 6" id="KW-0964">Secreted</keyword>
<evidence type="ECO:0000256" key="2">
    <source>
        <dbReference type="ARBA" id="ARBA00007371"/>
    </source>
</evidence>
<gene>
    <name evidence="9" type="primary">DEFB113</name>
</gene>